<dbReference type="AlphaFoldDB" id="A0A4W6BU41"/>
<protein>
    <recommendedName>
        <fullName evidence="13">RIB43A domain with coiled-coils 2</fullName>
    </recommendedName>
</protein>
<reference evidence="11" key="2">
    <citation type="submission" date="2025-08" db="UniProtKB">
        <authorList>
            <consortium name="Ensembl"/>
        </authorList>
    </citation>
    <scope>IDENTIFICATION</scope>
</reference>
<evidence type="ECO:0000256" key="5">
    <source>
        <dbReference type="ARBA" id="ARBA00023054"/>
    </source>
</evidence>
<evidence type="ECO:0000256" key="6">
    <source>
        <dbReference type="ARBA" id="ARBA00023069"/>
    </source>
</evidence>
<sequence length="205" mass="23751">MFNVELLSDRLAKASLQRRRDREAERQRRIFNDKVRTIGVSGKQNARGELKVFPSIKVACILHSREVKNKRAMERAIVSYQHQHQQPWSQREKTDLRDAQMMLPGLVGEDPDSKNRLQKQREQLSQWLIQQQSEQAAERHQRKLEGSAMTRAEGEKQRPVATKEYNLARVSHSGNHSDCYMKVANLCGTVYISMTSNKTHKKVLS</sequence>
<evidence type="ECO:0000256" key="7">
    <source>
        <dbReference type="ARBA" id="ARBA00023212"/>
    </source>
</evidence>
<evidence type="ECO:0000256" key="2">
    <source>
        <dbReference type="ARBA" id="ARBA00006875"/>
    </source>
</evidence>
<feature type="compositionally biased region" description="Basic and acidic residues" evidence="10">
    <location>
        <begin position="136"/>
        <end position="145"/>
    </location>
</feature>
<dbReference type="PANTHER" id="PTHR14517:SF10">
    <property type="entry name" value="RIB43A-LIKE WITH COILED-COILS PROTEIN 2"/>
    <property type="match status" value="1"/>
</dbReference>
<keyword evidence="7" id="KW-0206">Cytoskeleton</keyword>
<evidence type="ECO:0008006" key="13">
    <source>
        <dbReference type="Google" id="ProtNLM"/>
    </source>
</evidence>
<evidence type="ECO:0000256" key="10">
    <source>
        <dbReference type="SAM" id="MobiDB-lite"/>
    </source>
</evidence>
<reference evidence="12" key="1">
    <citation type="submission" date="2015-09" db="EMBL/GenBank/DDBJ databases">
        <authorList>
            <person name="Sai Rama Sridatta P."/>
        </authorList>
    </citation>
    <scope>NUCLEOTIDE SEQUENCE [LARGE SCALE GENOMIC DNA]</scope>
</reference>
<comment type="subunit">
    <text evidence="9">Microtubule inner protein component of sperm flagellar doublet microtubules.</text>
</comment>
<organism evidence="11 12">
    <name type="scientific">Lates calcarifer</name>
    <name type="common">Barramundi</name>
    <name type="synonym">Holocentrus calcarifer</name>
    <dbReference type="NCBI Taxonomy" id="8187"/>
    <lineage>
        <taxon>Eukaryota</taxon>
        <taxon>Metazoa</taxon>
        <taxon>Chordata</taxon>
        <taxon>Craniata</taxon>
        <taxon>Vertebrata</taxon>
        <taxon>Euteleostomi</taxon>
        <taxon>Actinopterygii</taxon>
        <taxon>Neopterygii</taxon>
        <taxon>Teleostei</taxon>
        <taxon>Neoteleostei</taxon>
        <taxon>Acanthomorphata</taxon>
        <taxon>Carangaria</taxon>
        <taxon>Carangaria incertae sedis</taxon>
        <taxon>Centropomidae</taxon>
        <taxon>Lates</taxon>
    </lineage>
</organism>
<evidence type="ECO:0000313" key="12">
    <source>
        <dbReference type="Proteomes" id="UP000314980"/>
    </source>
</evidence>
<dbReference type="STRING" id="8187.ENSLCAP00010004478"/>
<dbReference type="InParanoid" id="A0A4W6BU41"/>
<evidence type="ECO:0000256" key="1">
    <source>
        <dbReference type="ARBA" id="ARBA00004611"/>
    </source>
</evidence>
<keyword evidence="6" id="KW-0969">Cilium</keyword>
<dbReference type="GeneTree" id="ENSGT00940000177659"/>
<proteinExistence type="inferred from homology"/>
<name>A0A4W6BU41_LATCA</name>
<evidence type="ECO:0000256" key="3">
    <source>
        <dbReference type="ARBA" id="ARBA00022490"/>
    </source>
</evidence>
<dbReference type="InterPro" id="IPR008805">
    <property type="entry name" value="RIB43A"/>
</dbReference>
<dbReference type="Pfam" id="PF05914">
    <property type="entry name" value="RIB43A"/>
    <property type="match status" value="1"/>
</dbReference>
<dbReference type="Ensembl" id="ENSLCAT00010004596.1">
    <property type="protein sequence ID" value="ENSLCAP00010004478.1"/>
    <property type="gene ID" value="ENSLCAG00010002294.1"/>
</dbReference>
<keyword evidence="5" id="KW-0175">Coiled coil</keyword>
<comment type="subcellular location">
    <subcellularLocation>
        <location evidence="1">Cytoplasm</location>
        <location evidence="1">Cytoskeleton</location>
        <location evidence="1">Flagellum axoneme</location>
    </subcellularLocation>
</comment>
<evidence type="ECO:0000313" key="11">
    <source>
        <dbReference type="Ensembl" id="ENSLCAP00010004478.1"/>
    </source>
</evidence>
<keyword evidence="12" id="KW-1185">Reference proteome</keyword>
<evidence type="ECO:0000256" key="9">
    <source>
        <dbReference type="ARBA" id="ARBA00046435"/>
    </source>
</evidence>
<keyword evidence="3" id="KW-0963">Cytoplasm</keyword>
<dbReference type="Proteomes" id="UP000314980">
    <property type="component" value="Unassembled WGS sequence"/>
</dbReference>
<reference evidence="11" key="3">
    <citation type="submission" date="2025-09" db="UniProtKB">
        <authorList>
            <consortium name="Ensembl"/>
        </authorList>
    </citation>
    <scope>IDENTIFICATION</scope>
</reference>
<accession>A0A4W6BU41</accession>
<keyword evidence="4" id="KW-0282">Flagellum</keyword>
<keyword evidence="8" id="KW-0966">Cell projection</keyword>
<dbReference type="PANTHER" id="PTHR14517">
    <property type="entry name" value="RIB43A-RELATED"/>
    <property type="match status" value="1"/>
</dbReference>
<evidence type="ECO:0000256" key="8">
    <source>
        <dbReference type="ARBA" id="ARBA00023273"/>
    </source>
</evidence>
<comment type="similarity">
    <text evidence="2">Belongs to the RIB43A family.</text>
</comment>
<feature type="region of interest" description="Disordered" evidence="10">
    <location>
        <begin position="135"/>
        <end position="158"/>
    </location>
</feature>
<evidence type="ECO:0000256" key="4">
    <source>
        <dbReference type="ARBA" id="ARBA00022846"/>
    </source>
</evidence>